<evidence type="ECO:0000313" key="2">
    <source>
        <dbReference type="EMBL" id="PLN75534.1"/>
    </source>
</evidence>
<evidence type="ECO:0000313" key="3">
    <source>
        <dbReference type="Proteomes" id="UP000235023"/>
    </source>
</evidence>
<keyword evidence="3" id="KW-1185">Reference proteome</keyword>
<dbReference type="OrthoDB" id="4315400at2759"/>
<evidence type="ECO:0000256" key="1">
    <source>
        <dbReference type="SAM" id="MobiDB-lite"/>
    </source>
</evidence>
<feature type="compositionally biased region" description="Acidic residues" evidence="1">
    <location>
        <begin position="378"/>
        <end position="393"/>
    </location>
</feature>
<feature type="compositionally biased region" description="Low complexity" evidence="1">
    <location>
        <begin position="111"/>
        <end position="120"/>
    </location>
</feature>
<dbReference type="EMBL" id="KZ559645">
    <property type="protein sequence ID" value="PLN75534.1"/>
    <property type="molecule type" value="Genomic_DNA"/>
</dbReference>
<sequence>MMHRLAPCETTHHVHEDLHMSPVSPISPGSGSASIDLDLDPPSPASPLNPAMGQAGNLSLHHYRKYLSDGLQSNPFIDSQDAKRVKRKNAAVNLNQNPMMMYYQPRRPSMSLLSGSSAASSPPPLSPSYSPSAISEQPESLDGYASSPNLVDFDLYSKEKLSPLRLHPHRILTTFRHRLEQFPEIEPEDTIYPATFDQGTHALISPRLPIHSKNYSDSVLFTPQQQAQEKVQHEVQQQHPTLFYHGASFEILNPQESLRFARIVSYIEDVDNYSPQELTDPPFENPLNMNSRCSAYEETTAGESWEREEEEGDDQHAHLALVGDSPHHPMPSISERLEEEHETEDCFDYPVPSAPQFGSTRPRGGVGGLGGSRKYESCDYDSDSGSDSDDDIGEPGSTISETFPPDIFTRGTDLVPDYTHNLSDYDITSSRVFSDGTVEDDPFWAEHAARLYNPAIPPPDPAQTPRTAIQLNHKQPSSARRCKNRGRNLSDNAVKSFQRLWGAASSLRRRGETTGGITCCGGI</sequence>
<feature type="region of interest" description="Disordered" evidence="1">
    <location>
        <begin position="296"/>
        <end position="315"/>
    </location>
</feature>
<accession>A0A2J5HF79</accession>
<dbReference type="AlphaFoldDB" id="A0A2J5HF79"/>
<dbReference type="Proteomes" id="UP000235023">
    <property type="component" value="Unassembled WGS sequence"/>
</dbReference>
<feature type="region of interest" description="Disordered" evidence="1">
    <location>
        <begin position="16"/>
        <end position="46"/>
    </location>
</feature>
<feature type="region of interest" description="Disordered" evidence="1">
    <location>
        <begin position="111"/>
        <end position="143"/>
    </location>
</feature>
<protein>
    <submittedName>
        <fullName evidence="2">Uncharacterized protein</fullName>
    </submittedName>
</protein>
<feature type="region of interest" description="Disordered" evidence="1">
    <location>
        <begin position="321"/>
        <end position="407"/>
    </location>
</feature>
<reference evidence="3" key="1">
    <citation type="submission" date="2017-12" db="EMBL/GenBank/DDBJ databases">
        <authorList>
            <consortium name="DOE Joint Genome Institute"/>
            <person name="Mondo S.J."/>
            <person name="Kjaerbolling I."/>
            <person name="Vesth T.C."/>
            <person name="Frisvad J.C."/>
            <person name="Nybo J.L."/>
            <person name="Theobald S."/>
            <person name="Kuo A."/>
            <person name="Bowyer P."/>
            <person name="Matsuda Y."/>
            <person name="Lyhne E.K."/>
            <person name="Kogle M.E."/>
            <person name="Clum A."/>
            <person name="Lipzen A."/>
            <person name="Salamov A."/>
            <person name="Ngan C.Y."/>
            <person name="Daum C."/>
            <person name="Chiniquy J."/>
            <person name="Barry K."/>
            <person name="LaButti K."/>
            <person name="Haridas S."/>
            <person name="Simmons B.A."/>
            <person name="Magnuson J.K."/>
            <person name="Mortensen U.H."/>
            <person name="Larsen T.O."/>
            <person name="Grigoriev I.V."/>
            <person name="Baker S.E."/>
            <person name="Andersen M.R."/>
            <person name="Nordberg H.P."/>
            <person name="Cantor M.N."/>
            <person name="Hua S.X."/>
        </authorList>
    </citation>
    <scope>NUCLEOTIDE SEQUENCE [LARGE SCALE GENOMIC DNA]</scope>
    <source>
        <strain evidence="3">IBT 19404</strain>
    </source>
</reference>
<proteinExistence type="predicted"/>
<organism evidence="2 3">
    <name type="scientific">Aspergillus taichungensis</name>
    <dbReference type="NCBI Taxonomy" id="482145"/>
    <lineage>
        <taxon>Eukaryota</taxon>
        <taxon>Fungi</taxon>
        <taxon>Dikarya</taxon>
        <taxon>Ascomycota</taxon>
        <taxon>Pezizomycotina</taxon>
        <taxon>Eurotiomycetes</taxon>
        <taxon>Eurotiomycetidae</taxon>
        <taxon>Eurotiales</taxon>
        <taxon>Aspergillaceae</taxon>
        <taxon>Aspergillus</taxon>
        <taxon>Aspergillus subgen. Circumdati</taxon>
    </lineage>
</organism>
<gene>
    <name evidence="2" type="ORF">BDW42DRAFT_36832</name>
</gene>
<feature type="compositionally biased region" description="Low complexity" evidence="1">
    <location>
        <begin position="21"/>
        <end position="36"/>
    </location>
</feature>
<name>A0A2J5HF79_9EURO</name>